<name>A0A7E4WD95_PANRE</name>
<reference evidence="3" key="2">
    <citation type="submission" date="2020-10" db="UniProtKB">
        <authorList>
            <consortium name="WormBaseParasite"/>
        </authorList>
    </citation>
    <scope>IDENTIFICATION</scope>
</reference>
<evidence type="ECO:0000256" key="1">
    <source>
        <dbReference type="RuleBase" id="RU000363"/>
    </source>
</evidence>
<dbReference type="InterPro" id="IPR002347">
    <property type="entry name" value="SDR_fam"/>
</dbReference>
<organism evidence="2 3">
    <name type="scientific">Panagrellus redivivus</name>
    <name type="common">Microworm</name>
    <dbReference type="NCBI Taxonomy" id="6233"/>
    <lineage>
        <taxon>Eukaryota</taxon>
        <taxon>Metazoa</taxon>
        <taxon>Ecdysozoa</taxon>
        <taxon>Nematoda</taxon>
        <taxon>Chromadorea</taxon>
        <taxon>Rhabditida</taxon>
        <taxon>Tylenchina</taxon>
        <taxon>Panagrolaimomorpha</taxon>
        <taxon>Panagrolaimoidea</taxon>
        <taxon>Panagrolaimidae</taxon>
        <taxon>Panagrellus</taxon>
    </lineage>
</organism>
<evidence type="ECO:0000313" key="3">
    <source>
        <dbReference type="WBParaSite" id="Pan_g9581.t1"/>
    </source>
</evidence>
<dbReference type="AlphaFoldDB" id="A0A7E4WD95"/>
<evidence type="ECO:0000313" key="2">
    <source>
        <dbReference type="Proteomes" id="UP000492821"/>
    </source>
</evidence>
<dbReference type="InterPro" id="IPR036291">
    <property type="entry name" value="NAD(P)-bd_dom_sf"/>
</dbReference>
<dbReference type="SUPFAM" id="SSF51735">
    <property type="entry name" value="NAD(P)-binding Rossmann-fold domains"/>
    <property type="match status" value="1"/>
</dbReference>
<dbReference type="PRINTS" id="PR00080">
    <property type="entry name" value="SDRFAMILY"/>
</dbReference>
<dbReference type="Proteomes" id="UP000492821">
    <property type="component" value="Unassembled WGS sequence"/>
</dbReference>
<reference evidence="2" key="1">
    <citation type="journal article" date="2013" name="Genetics">
        <title>The draft genome and transcriptome of Panagrellus redivivus are shaped by the harsh demands of a free-living lifestyle.</title>
        <authorList>
            <person name="Srinivasan J."/>
            <person name="Dillman A.R."/>
            <person name="Macchietto M.G."/>
            <person name="Heikkinen L."/>
            <person name="Lakso M."/>
            <person name="Fracchia K.M."/>
            <person name="Antoshechkin I."/>
            <person name="Mortazavi A."/>
            <person name="Wong G."/>
            <person name="Sternberg P.W."/>
        </authorList>
    </citation>
    <scope>NUCLEOTIDE SEQUENCE [LARGE SCALE GENOMIC DNA]</scope>
    <source>
        <strain evidence="2">MT8872</strain>
    </source>
</reference>
<dbReference type="WBParaSite" id="Pan_g9581.t1">
    <property type="protein sequence ID" value="Pan_g9581.t1"/>
    <property type="gene ID" value="Pan_g9581"/>
</dbReference>
<comment type="similarity">
    <text evidence="1">Belongs to the short-chain dehydrogenases/reductases (SDR) family.</text>
</comment>
<dbReference type="Gene3D" id="3.40.50.720">
    <property type="entry name" value="NAD(P)-binding Rossmann-like Domain"/>
    <property type="match status" value="1"/>
</dbReference>
<proteinExistence type="inferred from homology"/>
<dbReference type="PANTHER" id="PTHR43975:SF2">
    <property type="entry name" value="EG:BACR7A4.14 PROTEIN-RELATED"/>
    <property type="match status" value="1"/>
</dbReference>
<dbReference type="FunFam" id="3.40.50.720:FF:000084">
    <property type="entry name" value="Short-chain dehydrogenase reductase"/>
    <property type="match status" value="1"/>
</dbReference>
<accession>A0A7E4WD95</accession>
<dbReference type="Pfam" id="PF00106">
    <property type="entry name" value="adh_short"/>
    <property type="match status" value="1"/>
</dbReference>
<keyword evidence="2" id="KW-1185">Reference proteome</keyword>
<dbReference type="PANTHER" id="PTHR43975">
    <property type="entry name" value="ZGC:101858"/>
    <property type="match status" value="1"/>
</dbReference>
<dbReference type="PRINTS" id="PR00081">
    <property type="entry name" value="GDHRDH"/>
</dbReference>
<sequence length="276" mass="29539">MGRFTDKVVIVTGSSAGIGKAVILGFAKEGASVVLHGTNTERLANAEKALHAAGIPGNRILKIQGFINEDAVQDRIINETVTRFGRLDVLVNNAGLYKKPGQANEIENFDHVFAVNVRAVFRLVELATPHLEKTKGNIINVSSVLSFSKPIEIGSEFVAYSMTKAAQDRFTQNINQSLMKKGIRINNINPGPFVSNALNRALGDDAPVQPANSAVTFESGSIISFATAAKRFGDVEELVPAFLLLADEKSSFITGSIWAVDGGASTWAPEATDLKL</sequence>
<protein>
    <submittedName>
        <fullName evidence="3">NAD(P)-binding protein</fullName>
    </submittedName>
</protein>